<evidence type="ECO:0000313" key="2">
    <source>
        <dbReference type="Proteomes" id="UP000276215"/>
    </source>
</evidence>
<dbReference type="AlphaFoldDB" id="A0A3N4K5M1"/>
<dbReference type="EMBL" id="ML120361">
    <property type="protein sequence ID" value="RPB03731.1"/>
    <property type="molecule type" value="Genomic_DNA"/>
</dbReference>
<accession>A0A3N4K5M1</accession>
<evidence type="ECO:0000313" key="1">
    <source>
        <dbReference type="EMBL" id="RPB03731.1"/>
    </source>
</evidence>
<dbReference type="OrthoDB" id="5410741at2759"/>
<reference evidence="1 2" key="1">
    <citation type="journal article" date="2018" name="Nat. Ecol. Evol.">
        <title>Pezizomycetes genomes reveal the molecular basis of ectomycorrhizal truffle lifestyle.</title>
        <authorList>
            <person name="Murat C."/>
            <person name="Payen T."/>
            <person name="Noel B."/>
            <person name="Kuo A."/>
            <person name="Morin E."/>
            <person name="Chen J."/>
            <person name="Kohler A."/>
            <person name="Krizsan K."/>
            <person name="Balestrini R."/>
            <person name="Da Silva C."/>
            <person name="Montanini B."/>
            <person name="Hainaut M."/>
            <person name="Levati E."/>
            <person name="Barry K.W."/>
            <person name="Belfiori B."/>
            <person name="Cichocki N."/>
            <person name="Clum A."/>
            <person name="Dockter R.B."/>
            <person name="Fauchery L."/>
            <person name="Guy J."/>
            <person name="Iotti M."/>
            <person name="Le Tacon F."/>
            <person name="Lindquist E.A."/>
            <person name="Lipzen A."/>
            <person name="Malagnac F."/>
            <person name="Mello A."/>
            <person name="Molinier V."/>
            <person name="Miyauchi S."/>
            <person name="Poulain J."/>
            <person name="Riccioni C."/>
            <person name="Rubini A."/>
            <person name="Sitrit Y."/>
            <person name="Splivallo R."/>
            <person name="Traeger S."/>
            <person name="Wang M."/>
            <person name="Zifcakova L."/>
            <person name="Wipf D."/>
            <person name="Zambonelli A."/>
            <person name="Paolocci F."/>
            <person name="Nowrousian M."/>
            <person name="Ottonello S."/>
            <person name="Baldrian P."/>
            <person name="Spatafora J.W."/>
            <person name="Henrissat B."/>
            <person name="Nagy L.G."/>
            <person name="Aury J.M."/>
            <person name="Wincker P."/>
            <person name="Grigoriev I.V."/>
            <person name="Bonfante P."/>
            <person name="Martin F.M."/>
        </authorList>
    </citation>
    <scope>NUCLEOTIDE SEQUENCE [LARGE SCALE GENOMIC DNA]</scope>
    <source>
        <strain evidence="1 2">120613-1</strain>
    </source>
</reference>
<name>A0A3N4K5M1_9PEZI</name>
<dbReference type="GO" id="GO:0003676">
    <property type="term" value="F:nucleic acid binding"/>
    <property type="evidence" value="ECO:0007669"/>
    <property type="project" value="InterPro"/>
</dbReference>
<dbReference type="Proteomes" id="UP000276215">
    <property type="component" value="Unassembled WGS sequence"/>
</dbReference>
<evidence type="ECO:0008006" key="3">
    <source>
        <dbReference type="Google" id="ProtNLM"/>
    </source>
</evidence>
<dbReference type="InterPro" id="IPR036397">
    <property type="entry name" value="RNaseH_sf"/>
</dbReference>
<feature type="non-terminal residue" evidence="1">
    <location>
        <position position="1"/>
    </location>
</feature>
<gene>
    <name evidence="1" type="ORF">L873DRAFT_1555713</name>
</gene>
<dbReference type="Gene3D" id="3.30.420.10">
    <property type="entry name" value="Ribonuclease H-like superfamily/Ribonuclease H"/>
    <property type="match status" value="1"/>
</dbReference>
<organism evidence="1 2">
    <name type="scientific">Choiromyces venosus 120613-1</name>
    <dbReference type="NCBI Taxonomy" id="1336337"/>
    <lineage>
        <taxon>Eukaryota</taxon>
        <taxon>Fungi</taxon>
        <taxon>Dikarya</taxon>
        <taxon>Ascomycota</taxon>
        <taxon>Pezizomycotina</taxon>
        <taxon>Pezizomycetes</taxon>
        <taxon>Pezizales</taxon>
        <taxon>Tuberaceae</taxon>
        <taxon>Choiromyces</taxon>
    </lineage>
</organism>
<feature type="non-terminal residue" evidence="1">
    <location>
        <position position="91"/>
    </location>
</feature>
<protein>
    <recommendedName>
        <fullName evidence="3">Tc1-like transposase DDE domain-containing protein</fullName>
    </recommendedName>
</protein>
<keyword evidence="2" id="KW-1185">Reference proteome</keyword>
<dbReference type="STRING" id="1336337.A0A3N4K5M1"/>
<sequence length="91" mass="10314">GLATRYRKLNQIETTQWPAQSPDLNLIEALWLDMENELGETWGRIGDIETLEKALNIVWNSIPNSQLESLIRTMPACLQAVIDGEGRATQY</sequence>
<proteinExistence type="predicted"/>